<feature type="domain" description="SCP2" evidence="3">
    <location>
        <begin position="284"/>
        <end position="362"/>
    </location>
</feature>
<dbReference type="SUPFAM" id="SSF55718">
    <property type="entry name" value="SCP-like"/>
    <property type="match status" value="1"/>
</dbReference>
<dbReference type="InterPro" id="IPR005025">
    <property type="entry name" value="FMN_Rdtase-like_dom"/>
</dbReference>
<keyword evidence="1" id="KW-0285">Flavoprotein</keyword>
<protein>
    <recommendedName>
        <fullName evidence="6">NADPH-dependent FMN reductase-like domain-containing protein</fullName>
    </recommendedName>
</protein>
<dbReference type="Gene3D" id="3.40.50.360">
    <property type="match status" value="1"/>
</dbReference>
<dbReference type="InterPro" id="IPR051796">
    <property type="entry name" value="ISF_SsuE-like"/>
</dbReference>
<evidence type="ECO:0000259" key="3">
    <source>
        <dbReference type="Pfam" id="PF02036"/>
    </source>
</evidence>
<dbReference type="SUPFAM" id="SSF52218">
    <property type="entry name" value="Flavoproteins"/>
    <property type="match status" value="1"/>
</dbReference>
<dbReference type="Pfam" id="PF03358">
    <property type="entry name" value="FMN_red"/>
    <property type="match status" value="1"/>
</dbReference>
<evidence type="ECO:0000313" key="5">
    <source>
        <dbReference type="EMBL" id="KKN62089.1"/>
    </source>
</evidence>
<dbReference type="Pfam" id="PF02036">
    <property type="entry name" value="SCP2"/>
    <property type="match status" value="1"/>
</dbReference>
<evidence type="ECO:0000256" key="2">
    <source>
        <dbReference type="ARBA" id="ARBA00022643"/>
    </source>
</evidence>
<keyword evidence="2" id="KW-0288">FMN</keyword>
<dbReference type="PANTHER" id="PTHR43278">
    <property type="entry name" value="NAD(P)H-DEPENDENT FMN-CONTAINING OXIDOREDUCTASE YWQN-RELATED"/>
    <property type="match status" value="1"/>
</dbReference>
<sequence>MTIKNAVIVYGSPRLKKSGSFHLGENFAIGLKKGGVSIEEIMVHKKNIKPCRGCFTCWTKTPGICVSHDDMVEILPILDNADLIVYAVPLYIYSIPGPVKTFLDRQLPLAEPYLVEKNGITSHPRRNKGKILKAFIISVAGFPELSHFDAMIATFKHLFKPHEERYLGEILIGGANQMSENASQSGYGELYKLIQQAGFEISQNERVSQSTQTQIEELTSFTPEKIKKYQNMANQYWDTFIKKDYTQVEITQLDDQPLKMSDGGNSAYFATMASQYNPNAFPGMKSILQFEFETDSYYLLIDKDICNAFAGSYPNPTLKIKSPEEIWMKIVAGELSGQKSFMDGLYTIEGDMNLLLNLNKIFTN</sequence>
<organism evidence="5">
    <name type="scientific">marine sediment metagenome</name>
    <dbReference type="NCBI Taxonomy" id="412755"/>
    <lineage>
        <taxon>unclassified sequences</taxon>
        <taxon>metagenomes</taxon>
        <taxon>ecological metagenomes</taxon>
    </lineage>
</organism>
<comment type="caution">
    <text evidence="5">The sequence shown here is derived from an EMBL/GenBank/DDBJ whole genome shotgun (WGS) entry which is preliminary data.</text>
</comment>
<proteinExistence type="predicted"/>
<feature type="domain" description="NADPH-dependent FMN reductase-like" evidence="4">
    <location>
        <begin position="7"/>
        <end position="105"/>
    </location>
</feature>
<accession>A0A0F9S4T4</accession>
<reference evidence="5" key="1">
    <citation type="journal article" date="2015" name="Nature">
        <title>Complex archaea that bridge the gap between prokaryotes and eukaryotes.</title>
        <authorList>
            <person name="Spang A."/>
            <person name="Saw J.H."/>
            <person name="Jorgensen S.L."/>
            <person name="Zaremba-Niedzwiedzka K."/>
            <person name="Martijn J."/>
            <person name="Lind A.E."/>
            <person name="van Eijk R."/>
            <person name="Schleper C."/>
            <person name="Guy L."/>
            <person name="Ettema T.J."/>
        </authorList>
    </citation>
    <scope>NUCLEOTIDE SEQUENCE</scope>
</reference>
<name>A0A0F9S4T4_9ZZZZ</name>
<dbReference type="InterPro" id="IPR036527">
    <property type="entry name" value="SCP2_sterol-bd_dom_sf"/>
</dbReference>
<dbReference type="InterPro" id="IPR003033">
    <property type="entry name" value="SCP2_sterol-bd_dom"/>
</dbReference>
<dbReference type="PANTHER" id="PTHR43278:SF2">
    <property type="entry name" value="IRON-SULFUR FLAVOPROTEIN"/>
    <property type="match status" value="1"/>
</dbReference>
<gene>
    <name evidence="5" type="ORF">LCGC14_0515310</name>
</gene>
<dbReference type="Gene3D" id="3.30.1050.10">
    <property type="entry name" value="SCP2 sterol-binding domain"/>
    <property type="match status" value="1"/>
</dbReference>
<evidence type="ECO:0008006" key="6">
    <source>
        <dbReference type="Google" id="ProtNLM"/>
    </source>
</evidence>
<dbReference type="GO" id="GO:0016491">
    <property type="term" value="F:oxidoreductase activity"/>
    <property type="evidence" value="ECO:0007669"/>
    <property type="project" value="InterPro"/>
</dbReference>
<evidence type="ECO:0000256" key="1">
    <source>
        <dbReference type="ARBA" id="ARBA00022630"/>
    </source>
</evidence>
<evidence type="ECO:0000259" key="4">
    <source>
        <dbReference type="Pfam" id="PF03358"/>
    </source>
</evidence>
<dbReference type="AlphaFoldDB" id="A0A0F9S4T4"/>
<dbReference type="InterPro" id="IPR029039">
    <property type="entry name" value="Flavoprotein-like_sf"/>
</dbReference>
<dbReference type="EMBL" id="LAZR01000635">
    <property type="protein sequence ID" value="KKN62089.1"/>
    <property type="molecule type" value="Genomic_DNA"/>
</dbReference>